<reference evidence="3 4" key="1">
    <citation type="submission" date="2024-02" db="EMBL/GenBank/DDBJ databases">
        <title>De novo assembly and annotation of 12 fungi associated with fruit tree decline syndrome in Ontario, Canada.</title>
        <authorList>
            <person name="Sulman M."/>
            <person name="Ellouze W."/>
            <person name="Ilyukhin E."/>
        </authorList>
    </citation>
    <scope>NUCLEOTIDE SEQUENCE [LARGE SCALE GENOMIC DNA]</scope>
    <source>
        <strain evidence="3 4">M1-105</strain>
    </source>
</reference>
<dbReference type="Pfam" id="PF00561">
    <property type="entry name" value="Abhydrolase_1"/>
    <property type="match status" value="1"/>
</dbReference>
<dbReference type="PANTHER" id="PTHR12277:SF81">
    <property type="entry name" value="PROTEIN ABHD13"/>
    <property type="match status" value="1"/>
</dbReference>
<gene>
    <name evidence="3" type="ORF">SLS56_004086</name>
</gene>
<evidence type="ECO:0000259" key="2">
    <source>
        <dbReference type="Pfam" id="PF00561"/>
    </source>
</evidence>
<evidence type="ECO:0000313" key="4">
    <source>
        <dbReference type="Proteomes" id="UP001521116"/>
    </source>
</evidence>
<proteinExistence type="predicted"/>
<protein>
    <recommendedName>
        <fullName evidence="2">AB hydrolase-1 domain-containing protein</fullName>
    </recommendedName>
</protein>
<keyword evidence="1" id="KW-1133">Transmembrane helix</keyword>
<feature type="domain" description="AB hydrolase-1" evidence="2">
    <location>
        <begin position="146"/>
        <end position="248"/>
    </location>
</feature>
<keyword evidence="1" id="KW-0812">Transmembrane</keyword>
<name>A0ABR3SZ78_9PEZI</name>
<dbReference type="InterPro" id="IPR029058">
    <property type="entry name" value="AB_hydrolase_fold"/>
</dbReference>
<accession>A0ABR3SZ78</accession>
<evidence type="ECO:0000256" key="1">
    <source>
        <dbReference type="SAM" id="Phobius"/>
    </source>
</evidence>
<dbReference type="Proteomes" id="UP001521116">
    <property type="component" value="Unassembled WGS sequence"/>
</dbReference>
<keyword evidence="1" id="KW-0472">Membrane</keyword>
<dbReference type="SUPFAM" id="SSF53474">
    <property type="entry name" value="alpha/beta-Hydrolases"/>
    <property type="match status" value="1"/>
</dbReference>
<organism evidence="3 4">
    <name type="scientific">Neofusicoccum ribis</name>
    <dbReference type="NCBI Taxonomy" id="45134"/>
    <lineage>
        <taxon>Eukaryota</taxon>
        <taxon>Fungi</taxon>
        <taxon>Dikarya</taxon>
        <taxon>Ascomycota</taxon>
        <taxon>Pezizomycotina</taxon>
        <taxon>Dothideomycetes</taxon>
        <taxon>Dothideomycetes incertae sedis</taxon>
        <taxon>Botryosphaeriales</taxon>
        <taxon>Botryosphaeriaceae</taxon>
        <taxon>Neofusicoccum</taxon>
    </lineage>
</organism>
<keyword evidence="4" id="KW-1185">Reference proteome</keyword>
<comment type="caution">
    <text evidence="3">The sequence shown here is derived from an EMBL/GenBank/DDBJ whole genome shotgun (WGS) entry which is preliminary data.</text>
</comment>
<dbReference type="Gene3D" id="3.40.50.1820">
    <property type="entry name" value="alpha/beta hydrolase"/>
    <property type="match status" value="1"/>
</dbReference>
<dbReference type="PANTHER" id="PTHR12277">
    <property type="entry name" value="ALPHA/BETA HYDROLASE DOMAIN-CONTAINING PROTEIN"/>
    <property type="match status" value="1"/>
</dbReference>
<sequence length="456" mass="48589">MVALHPALKKAYWGLAGAGALYAVFMLCLTNVTIQRKYVNSSRDSPCSKTLCSTLQRSALYANKLVSAWWANVDTPQAYGFAKNQVTAFNVTTPDHEVLYAWHVLPLNVYEKHEPDLALAASGSPDGDFTQTQAFQLLAKDPKARLVINFHGNAGHIAQGWRTDTYRALTSLPHTHLLTLDYRGFGRSTGAPTEAGLIADGVALVNYALHTLHVPASRIVIVGQSLGTAVASAVGLHFADPAAAAALLPGGAEEGGKEQGDGSQAAITLLPAPVDFAAVVLIAPFTSLPVLVESYRIFGVVPLLSPLRGYPRVQKWLRARIVDTWNTLGRVEALVAAASPSSGSSAKKGAEQRRLRLHVIHAKDDFDIPWAHGEHLYQSASSVLQLSRPEDVAVVEESVAADGGRSGRVRSTYSVDGAVEVRMNLLAWGGHNRVVTFAPVSLAVLRAFEAAGAGTA</sequence>
<dbReference type="InterPro" id="IPR000073">
    <property type="entry name" value="AB_hydrolase_1"/>
</dbReference>
<evidence type="ECO:0000313" key="3">
    <source>
        <dbReference type="EMBL" id="KAL1632041.1"/>
    </source>
</evidence>
<feature type="transmembrane region" description="Helical" evidence="1">
    <location>
        <begin position="12"/>
        <end position="34"/>
    </location>
</feature>
<dbReference type="EMBL" id="JAJVDC020000035">
    <property type="protein sequence ID" value="KAL1632041.1"/>
    <property type="molecule type" value="Genomic_DNA"/>
</dbReference>